<gene>
    <name evidence="6" type="primary">lpxO</name>
    <name evidence="6" type="ORF">DM558_12145</name>
</gene>
<accession>A0A3Q9JKE6</accession>
<keyword evidence="7" id="KW-1185">Reference proteome</keyword>
<dbReference type="InterPro" id="IPR027443">
    <property type="entry name" value="IPNS-like_sf"/>
</dbReference>
<evidence type="ECO:0000256" key="1">
    <source>
        <dbReference type="ARBA" id="ARBA00007730"/>
    </source>
</evidence>
<name>A0A3Q9JKE6_9GAMM</name>
<feature type="transmembrane region" description="Helical" evidence="4">
    <location>
        <begin position="6"/>
        <end position="22"/>
    </location>
</feature>
<comment type="similarity">
    <text evidence="1">Belongs to the aspartyl/asparaginyl beta-hydroxylase family.</text>
</comment>
<dbReference type="NCBIfam" id="NF033391">
    <property type="entry name" value="lipid_A_LpxO"/>
    <property type="match status" value="1"/>
</dbReference>
<dbReference type="EMBL" id="CP029822">
    <property type="protein sequence ID" value="AZS51473.1"/>
    <property type="molecule type" value="Genomic_DNA"/>
</dbReference>
<dbReference type="AlphaFoldDB" id="A0A3Q9JKE6"/>
<dbReference type="SUPFAM" id="SSF51197">
    <property type="entry name" value="Clavaminate synthase-like"/>
    <property type="match status" value="1"/>
</dbReference>
<evidence type="ECO:0000256" key="2">
    <source>
        <dbReference type="ARBA" id="ARBA00022964"/>
    </source>
</evidence>
<feature type="domain" description="Aspartyl/asparaginy/proline hydroxylase" evidence="5">
    <location>
        <begin position="68"/>
        <end position="222"/>
    </location>
</feature>
<dbReference type="KEGG" id="emo:DM558_12145"/>
<dbReference type="PANTHER" id="PTHR46332">
    <property type="entry name" value="ASPARTATE BETA-HYDROXYLASE DOMAIN-CONTAINING PROTEIN 2"/>
    <property type="match status" value="1"/>
</dbReference>
<dbReference type="Proteomes" id="UP000273143">
    <property type="component" value="Chromosome"/>
</dbReference>
<dbReference type="Gene3D" id="2.60.120.330">
    <property type="entry name" value="B-lactam Antibiotic, Isopenicillin N Synthase, Chain"/>
    <property type="match status" value="1"/>
</dbReference>
<keyword evidence="4" id="KW-0812">Transmembrane</keyword>
<evidence type="ECO:0000256" key="3">
    <source>
        <dbReference type="ARBA" id="ARBA00023002"/>
    </source>
</evidence>
<keyword evidence="2" id="KW-0223">Dioxygenase</keyword>
<keyword evidence="3" id="KW-0560">Oxidoreductase</keyword>
<evidence type="ECO:0000313" key="6">
    <source>
        <dbReference type="EMBL" id="AZS51473.1"/>
    </source>
</evidence>
<evidence type="ECO:0000313" key="7">
    <source>
        <dbReference type="Proteomes" id="UP000273143"/>
    </source>
</evidence>
<dbReference type="GO" id="GO:0051213">
    <property type="term" value="F:dioxygenase activity"/>
    <property type="evidence" value="ECO:0007669"/>
    <property type="project" value="UniProtKB-KW"/>
</dbReference>
<evidence type="ECO:0000256" key="4">
    <source>
        <dbReference type="SAM" id="Phobius"/>
    </source>
</evidence>
<feature type="transmembrane region" description="Helical" evidence="4">
    <location>
        <begin position="279"/>
        <end position="298"/>
    </location>
</feature>
<sequence length="299" mass="35186">MKIIIIGLLIASVLFVHFRGRVRHKWSRQIKDHSTFLAPLNSIIYLTSKLPSQPFYSTDIYPELKVFEENWEKIKEEGERLLEAGKVKGSDKLDDAGFNSFFRKGWKRFYLKWYGDSHPSAMELCPYTTALVRDIPTVKAAMFTELPPGARLVTHRDPYSGSLRYHLGLDTPNDDRCFIDVDGEKYSWRDGEGVIFDETYIHYAENMTDHRRLIFFCDMDRPLKYRWATAFNHWVGKNIVAAAASPNEEGDKTGAINKAFGYLYKIRARGKELKKRNRFRYYLEQWLFLLFIIWIIWII</sequence>
<evidence type="ECO:0000259" key="5">
    <source>
        <dbReference type="Pfam" id="PF05118"/>
    </source>
</evidence>
<dbReference type="RefSeq" id="WP_109701484.1">
    <property type="nucleotide sequence ID" value="NZ_CP029822.1"/>
</dbReference>
<reference evidence="7" key="1">
    <citation type="submission" date="2018-06" db="EMBL/GenBank/DDBJ databases">
        <title>Complete genome of Pseudomonas insecticola strain QZS01.</title>
        <authorList>
            <person name="Wang J."/>
            <person name="Su Q."/>
        </authorList>
    </citation>
    <scope>NUCLEOTIDE SEQUENCE [LARGE SCALE GENOMIC DNA]</scope>
    <source>
        <strain evidence="7">QZS01</strain>
    </source>
</reference>
<dbReference type="InterPro" id="IPR047694">
    <property type="entry name" value="Lipid_A_LpxO-like"/>
</dbReference>
<proteinExistence type="inferred from homology"/>
<dbReference type="Pfam" id="PF05118">
    <property type="entry name" value="Asp_Arg_Hydrox"/>
    <property type="match status" value="1"/>
</dbReference>
<keyword evidence="4" id="KW-1133">Transmembrane helix</keyword>
<dbReference type="PANTHER" id="PTHR46332:SF5">
    <property type="entry name" value="ASPARTATE BETA-HYDROXYLASE DOMAIN CONTAINING 2"/>
    <property type="match status" value="1"/>
</dbReference>
<dbReference type="InterPro" id="IPR007803">
    <property type="entry name" value="Asp/Arg/Pro-Hydrxlase"/>
</dbReference>
<dbReference type="InterPro" id="IPR051821">
    <property type="entry name" value="Asp/Asn_beta-hydroxylase"/>
</dbReference>
<keyword evidence="4" id="KW-0472">Membrane</keyword>
<protein>
    <submittedName>
        <fullName evidence="6">Lipid A hydroxylase LpxO</fullName>
    </submittedName>
</protein>
<organism evidence="6 7">
    <name type="scientific">Entomomonas moraniae</name>
    <dbReference type="NCBI Taxonomy" id="2213226"/>
    <lineage>
        <taxon>Bacteria</taxon>
        <taxon>Pseudomonadati</taxon>
        <taxon>Pseudomonadota</taxon>
        <taxon>Gammaproteobacteria</taxon>
        <taxon>Pseudomonadales</taxon>
        <taxon>Pseudomonadaceae</taxon>
        <taxon>Entomomonas</taxon>
    </lineage>
</organism>